<organism evidence="1 2">
    <name type="scientific">Microbacterium faecale</name>
    <dbReference type="NCBI Taxonomy" id="1804630"/>
    <lineage>
        <taxon>Bacteria</taxon>
        <taxon>Bacillati</taxon>
        <taxon>Actinomycetota</taxon>
        <taxon>Actinomycetes</taxon>
        <taxon>Micrococcales</taxon>
        <taxon>Microbacteriaceae</taxon>
        <taxon>Microbacterium</taxon>
    </lineage>
</organism>
<evidence type="ECO:0000313" key="1">
    <source>
        <dbReference type="EMBL" id="GGD42806.1"/>
    </source>
</evidence>
<proteinExistence type="predicted"/>
<reference evidence="1" key="1">
    <citation type="journal article" date="2014" name="Int. J. Syst. Evol. Microbiol.">
        <title>Complete genome sequence of Corynebacterium casei LMG S-19264T (=DSM 44701T), isolated from a smear-ripened cheese.</title>
        <authorList>
            <consortium name="US DOE Joint Genome Institute (JGI-PGF)"/>
            <person name="Walter F."/>
            <person name="Albersmeier A."/>
            <person name="Kalinowski J."/>
            <person name="Ruckert C."/>
        </authorList>
    </citation>
    <scope>NUCLEOTIDE SEQUENCE</scope>
    <source>
        <strain evidence="1">CGMCC 1.15152</strain>
    </source>
</reference>
<protein>
    <submittedName>
        <fullName evidence="1">Uncharacterized protein</fullName>
    </submittedName>
</protein>
<accession>A0A916YF88</accession>
<gene>
    <name evidence="1" type="ORF">GCM10010915_24870</name>
</gene>
<dbReference type="Proteomes" id="UP000633205">
    <property type="component" value="Unassembled WGS sequence"/>
</dbReference>
<comment type="caution">
    <text evidence="1">The sequence shown here is derived from an EMBL/GenBank/DDBJ whole genome shotgun (WGS) entry which is preliminary data.</text>
</comment>
<keyword evidence="2" id="KW-1185">Reference proteome</keyword>
<dbReference type="EMBL" id="BMHO01000001">
    <property type="protein sequence ID" value="GGD42806.1"/>
    <property type="molecule type" value="Genomic_DNA"/>
</dbReference>
<evidence type="ECO:0000313" key="2">
    <source>
        <dbReference type="Proteomes" id="UP000633205"/>
    </source>
</evidence>
<dbReference type="RefSeq" id="WP_229731144.1">
    <property type="nucleotide sequence ID" value="NZ_BMHO01000001.1"/>
</dbReference>
<dbReference type="AlphaFoldDB" id="A0A916YF88"/>
<name>A0A916YF88_9MICO</name>
<sequence>MILARIAARSVRRRPGQALLIGIAVVIATAFAATALTLALNARVALVGFGMSTPETVDAVVIPPRDLDGAQVRDTADDIRALPDAGEVVVEYLGDIEVEAHGTTATWKLTSDPGSGPLSAVSEITAGSAPGAGELFVGPRTAARSGVAVGDVLAVGALTLTVGGIGPINEFGQDVALSKE</sequence>
<reference evidence="1" key="2">
    <citation type="submission" date="2020-09" db="EMBL/GenBank/DDBJ databases">
        <authorList>
            <person name="Sun Q."/>
            <person name="Zhou Y."/>
        </authorList>
    </citation>
    <scope>NUCLEOTIDE SEQUENCE</scope>
    <source>
        <strain evidence="1">CGMCC 1.15152</strain>
    </source>
</reference>